<dbReference type="EMBL" id="CACVBS010000034">
    <property type="protein sequence ID" value="CAA7261801.1"/>
    <property type="molecule type" value="Genomic_DNA"/>
</dbReference>
<dbReference type="Proteomes" id="UP000467700">
    <property type="component" value="Unassembled WGS sequence"/>
</dbReference>
<sequence>MYLYELPTTGAISFADFCADHSNDRAYTHRIPEVTQARANLRGALKESKRTDHGEKDFLALVKLIEEYLPHIRAIIDCVAHDETGLKAEPTFSWRTTLTANLFNNSPRLDLPGLHADYSFTLLTYAFALSNLAYSIVISVGPYERDRAITDAERLAKEEKLNVALNFLCRASGIFTYISDTVLPEWDTHRASPPNFHRPPDLSREVTSALAKMSLADAQTLSIRRLLSKSTYDSNITPGPPLPASHSPPALLAKLHIECASLYSSALTLAKTPGSTKGSSGGSSKEVSADVRRYLSNQATLHSALSHKWLGVDAGEKGGTARGGEAVAFMQWAKKELEELKDGAKRVSLGAAGKEQEERWKEKINEELASTNLFLKYYKKMNDTLHFQPVPSQRDLQSRIPGGRIAMPAKPYTPPAPAFGPGSLEYVHRKAEQLEISGDATDEESTPTPAHPADGYSPPTAQPVGNYVGAGAYF</sequence>
<evidence type="ECO:0000256" key="3">
    <source>
        <dbReference type="SAM" id="MobiDB-lite"/>
    </source>
</evidence>
<evidence type="ECO:0000256" key="2">
    <source>
        <dbReference type="ARBA" id="ARBA00022193"/>
    </source>
</evidence>
<dbReference type="CDD" id="cd09245">
    <property type="entry name" value="BRO1_UmRIM23-like"/>
    <property type="match status" value="1"/>
</dbReference>
<proteinExistence type="inferred from homology"/>
<reference evidence="5 6" key="1">
    <citation type="submission" date="2020-01" db="EMBL/GenBank/DDBJ databases">
        <authorList>
            <person name="Gupta K D."/>
        </authorList>
    </citation>
    <scope>NUCLEOTIDE SEQUENCE [LARGE SCALE GENOMIC DNA]</scope>
</reference>
<gene>
    <name evidence="5" type="ORF">AAE3_LOCUS3942</name>
</gene>
<protein>
    <recommendedName>
        <fullName evidence="2">pH-response regulator protein palC</fullName>
    </recommendedName>
</protein>
<evidence type="ECO:0000259" key="4">
    <source>
        <dbReference type="PROSITE" id="PS51180"/>
    </source>
</evidence>
<keyword evidence="6" id="KW-1185">Reference proteome</keyword>
<comment type="similarity">
    <text evidence="1">Belongs to the palC family.</text>
</comment>
<dbReference type="OrthoDB" id="10266451at2759"/>
<dbReference type="Gene3D" id="1.25.40.280">
    <property type="entry name" value="alix/aip1 like domains"/>
    <property type="match status" value="1"/>
</dbReference>
<feature type="region of interest" description="Disordered" evidence="3">
    <location>
        <begin position="438"/>
        <end position="465"/>
    </location>
</feature>
<accession>A0A8S0VY28</accession>
<evidence type="ECO:0000256" key="1">
    <source>
        <dbReference type="ARBA" id="ARBA00010997"/>
    </source>
</evidence>
<evidence type="ECO:0000313" key="6">
    <source>
        <dbReference type="Proteomes" id="UP000467700"/>
    </source>
</evidence>
<dbReference type="InterPro" id="IPR037505">
    <property type="entry name" value="pH-resp_palC"/>
</dbReference>
<comment type="caution">
    <text evidence="5">The sequence shown here is derived from an EMBL/GenBank/DDBJ whole genome shotgun (WGS) entry which is preliminary data.</text>
</comment>
<name>A0A8S0VY28_CYCAE</name>
<dbReference type="Pfam" id="PF03097">
    <property type="entry name" value="BRO1"/>
    <property type="match status" value="1"/>
</dbReference>
<dbReference type="PROSITE" id="PS51180">
    <property type="entry name" value="BRO1"/>
    <property type="match status" value="1"/>
</dbReference>
<dbReference type="PANTHER" id="PTHR40463:SF1">
    <property type="entry name" value="PH-RESPONSE REGULATOR PROTEIN PALC"/>
    <property type="match status" value="1"/>
</dbReference>
<dbReference type="InterPro" id="IPR038499">
    <property type="entry name" value="BRO1_sf"/>
</dbReference>
<dbReference type="SMART" id="SM01041">
    <property type="entry name" value="BRO1"/>
    <property type="match status" value="1"/>
</dbReference>
<dbReference type="InterPro" id="IPR004328">
    <property type="entry name" value="BRO1_dom"/>
</dbReference>
<feature type="domain" description="BRO1" evidence="4">
    <location>
        <begin position="1"/>
        <end position="474"/>
    </location>
</feature>
<dbReference type="GO" id="GO:0071467">
    <property type="term" value="P:cellular response to pH"/>
    <property type="evidence" value="ECO:0007669"/>
    <property type="project" value="InterPro"/>
</dbReference>
<dbReference type="PANTHER" id="PTHR40463">
    <property type="entry name" value="PH-RESPONSE REGULATOR PROTEIN PALC"/>
    <property type="match status" value="1"/>
</dbReference>
<organism evidence="5 6">
    <name type="scientific">Cyclocybe aegerita</name>
    <name type="common">Black poplar mushroom</name>
    <name type="synonym">Agrocybe aegerita</name>
    <dbReference type="NCBI Taxonomy" id="1973307"/>
    <lineage>
        <taxon>Eukaryota</taxon>
        <taxon>Fungi</taxon>
        <taxon>Dikarya</taxon>
        <taxon>Basidiomycota</taxon>
        <taxon>Agaricomycotina</taxon>
        <taxon>Agaricomycetes</taxon>
        <taxon>Agaricomycetidae</taxon>
        <taxon>Agaricales</taxon>
        <taxon>Agaricineae</taxon>
        <taxon>Bolbitiaceae</taxon>
        <taxon>Cyclocybe</taxon>
    </lineage>
</organism>
<evidence type="ECO:0000313" key="5">
    <source>
        <dbReference type="EMBL" id="CAA7261801.1"/>
    </source>
</evidence>
<dbReference type="GO" id="GO:0005886">
    <property type="term" value="C:plasma membrane"/>
    <property type="evidence" value="ECO:0007669"/>
    <property type="project" value="TreeGrafter"/>
</dbReference>
<dbReference type="AlphaFoldDB" id="A0A8S0VY28"/>